<dbReference type="InterPro" id="IPR039104">
    <property type="entry name" value="6PGL"/>
</dbReference>
<comment type="catalytic activity">
    <reaction evidence="1 7">
        <text>6-phospho-D-glucono-1,5-lactone + H2O = 6-phospho-D-gluconate + H(+)</text>
        <dbReference type="Rhea" id="RHEA:12556"/>
        <dbReference type="ChEBI" id="CHEBI:15377"/>
        <dbReference type="ChEBI" id="CHEBI:15378"/>
        <dbReference type="ChEBI" id="CHEBI:57955"/>
        <dbReference type="ChEBI" id="CHEBI:58759"/>
        <dbReference type="EC" id="3.1.1.31"/>
    </reaction>
</comment>
<feature type="domain" description="Glucosamine/galactosamine-6-phosphate isomerase" evidence="8">
    <location>
        <begin position="10"/>
        <end position="222"/>
    </location>
</feature>
<dbReference type="InterPro" id="IPR005900">
    <property type="entry name" value="6-phosphogluconolactonase_DevB"/>
</dbReference>
<dbReference type="Gene3D" id="3.40.50.1360">
    <property type="match status" value="1"/>
</dbReference>
<evidence type="ECO:0000256" key="1">
    <source>
        <dbReference type="ARBA" id="ARBA00000832"/>
    </source>
</evidence>
<dbReference type="CDD" id="cd01400">
    <property type="entry name" value="6PGL"/>
    <property type="match status" value="1"/>
</dbReference>
<dbReference type="PANTHER" id="PTHR11054:SF0">
    <property type="entry name" value="6-PHOSPHOGLUCONOLACTONASE"/>
    <property type="match status" value="1"/>
</dbReference>
<evidence type="ECO:0000313" key="10">
    <source>
        <dbReference type="Proteomes" id="UP000184290"/>
    </source>
</evidence>
<evidence type="ECO:0000256" key="6">
    <source>
        <dbReference type="ARBA" id="ARBA00020337"/>
    </source>
</evidence>
<organism evidence="9 10">
    <name type="scientific">Aureimonas altamirensis DSM 21988</name>
    <dbReference type="NCBI Taxonomy" id="1121026"/>
    <lineage>
        <taxon>Bacteria</taxon>
        <taxon>Pseudomonadati</taxon>
        <taxon>Pseudomonadota</taxon>
        <taxon>Alphaproteobacteria</taxon>
        <taxon>Hyphomicrobiales</taxon>
        <taxon>Aurantimonadaceae</taxon>
        <taxon>Aureimonas</taxon>
    </lineage>
</organism>
<dbReference type="InterPro" id="IPR006148">
    <property type="entry name" value="Glc/Gal-6P_isomerase"/>
</dbReference>
<protein>
    <recommendedName>
        <fullName evidence="6 7">6-phosphogluconolactonase</fullName>
        <shortName evidence="7">6PGL</shortName>
        <ecNumber evidence="5 7">3.1.1.31</ecNumber>
    </recommendedName>
</protein>
<dbReference type="SUPFAM" id="SSF100950">
    <property type="entry name" value="NagB/RpiA/CoA transferase-like"/>
    <property type="match status" value="1"/>
</dbReference>
<evidence type="ECO:0000259" key="8">
    <source>
        <dbReference type="Pfam" id="PF01182"/>
    </source>
</evidence>
<evidence type="ECO:0000256" key="3">
    <source>
        <dbReference type="ARBA" id="ARBA00004961"/>
    </source>
</evidence>
<comment type="function">
    <text evidence="2 7">Hydrolysis of 6-phosphogluconolactone to 6-phosphogluconate.</text>
</comment>
<dbReference type="PANTHER" id="PTHR11054">
    <property type="entry name" value="6-PHOSPHOGLUCONOLACTONASE"/>
    <property type="match status" value="1"/>
</dbReference>
<gene>
    <name evidence="7" type="primary">pgl</name>
    <name evidence="9" type="ORF">SAMN02745911_3022</name>
</gene>
<dbReference type="Pfam" id="PF01182">
    <property type="entry name" value="Glucosamine_iso"/>
    <property type="match status" value="1"/>
</dbReference>
<reference evidence="9 10" key="1">
    <citation type="submission" date="2016-11" db="EMBL/GenBank/DDBJ databases">
        <authorList>
            <person name="Varghese N."/>
            <person name="Submissions S."/>
        </authorList>
    </citation>
    <scope>NUCLEOTIDE SEQUENCE [LARGE SCALE GENOMIC DNA]</scope>
    <source>
        <strain evidence="9 10">DSM 21988</strain>
    </source>
</reference>
<dbReference type="RefSeq" id="WP_060608321.1">
    <property type="nucleotide sequence ID" value="NZ_FQZC01000004.1"/>
</dbReference>
<comment type="pathway">
    <text evidence="3 7">Carbohydrate degradation; pentose phosphate pathway; D-ribulose 5-phosphate from D-glucose 6-phosphate (oxidative stage): step 2/3.</text>
</comment>
<dbReference type="Proteomes" id="UP000184290">
    <property type="component" value="Unassembled WGS sequence"/>
</dbReference>
<comment type="similarity">
    <text evidence="4 7">Belongs to the glucosamine/galactosamine-6-phosphate isomerase family. 6-phosphogluconolactonase subfamily.</text>
</comment>
<dbReference type="NCBIfam" id="TIGR01198">
    <property type="entry name" value="pgl"/>
    <property type="match status" value="1"/>
</dbReference>
<evidence type="ECO:0000313" key="9">
    <source>
        <dbReference type="EMBL" id="SHJ69245.1"/>
    </source>
</evidence>
<evidence type="ECO:0000256" key="5">
    <source>
        <dbReference type="ARBA" id="ARBA00013198"/>
    </source>
</evidence>
<proteinExistence type="inferred from homology"/>
<dbReference type="EMBL" id="FQZC01000004">
    <property type="protein sequence ID" value="SHJ69245.1"/>
    <property type="molecule type" value="Genomic_DNA"/>
</dbReference>
<name>A0ABY1INR0_9HYPH</name>
<evidence type="ECO:0000256" key="4">
    <source>
        <dbReference type="ARBA" id="ARBA00010662"/>
    </source>
</evidence>
<evidence type="ECO:0000256" key="2">
    <source>
        <dbReference type="ARBA" id="ARBA00002681"/>
    </source>
</evidence>
<accession>A0ABY1INR0</accession>
<dbReference type="InterPro" id="IPR037171">
    <property type="entry name" value="NagB/RpiA_transferase-like"/>
</dbReference>
<evidence type="ECO:0000256" key="7">
    <source>
        <dbReference type="RuleBase" id="RU365095"/>
    </source>
</evidence>
<keyword evidence="10" id="KW-1185">Reference proteome</keyword>
<dbReference type="EC" id="3.1.1.31" evidence="5 7"/>
<comment type="caution">
    <text evidence="9">The sequence shown here is derived from an EMBL/GenBank/DDBJ whole genome shotgun (WGS) entry which is preliminary data.</text>
</comment>
<sequence>MDLRFHEYPTREALAEGLATGLAAVLATAIDARGAATLAVSGGSTPRLLFERLSQADIEWDRVCVLLVDERWVDEDSDRSNARLVRNGLLVGRAAKARFEPFFIPGRTAAEAAPDLSDRFAVIARPLDAAILGMGNDGHTASFFPGSEQLGAALAPSDGASVVAVEAPGAGEPRVTLTLPLLLSAHFLALHIEGEDKRETLGLALADGPLEEMPVRAVLRQESRDDLQIFWAR</sequence>
<keyword evidence="7" id="KW-0378">Hydrolase</keyword>